<keyword evidence="4 6" id="KW-0472">Membrane</keyword>
<dbReference type="AlphaFoldDB" id="A0AAN9A0G7"/>
<feature type="transmembrane region" description="Helical" evidence="6">
    <location>
        <begin position="256"/>
        <end position="282"/>
    </location>
</feature>
<comment type="subcellular location">
    <subcellularLocation>
        <location evidence="1">Membrane</location>
        <topology evidence="1">Multi-pass membrane protein</topology>
    </subcellularLocation>
</comment>
<evidence type="ECO:0000256" key="2">
    <source>
        <dbReference type="ARBA" id="ARBA00022692"/>
    </source>
</evidence>
<feature type="transmembrane region" description="Helical" evidence="6">
    <location>
        <begin position="223"/>
        <end position="244"/>
    </location>
</feature>
<evidence type="ECO:0000256" key="1">
    <source>
        <dbReference type="ARBA" id="ARBA00004141"/>
    </source>
</evidence>
<dbReference type="Proteomes" id="UP001381693">
    <property type="component" value="Unassembled WGS sequence"/>
</dbReference>
<dbReference type="InterPro" id="IPR013057">
    <property type="entry name" value="AA_transpt_TM"/>
</dbReference>
<evidence type="ECO:0000313" key="9">
    <source>
        <dbReference type="Proteomes" id="UP001381693"/>
    </source>
</evidence>
<dbReference type="GO" id="GO:0005774">
    <property type="term" value="C:vacuolar membrane"/>
    <property type="evidence" value="ECO:0007669"/>
    <property type="project" value="TreeGrafter"/>
</dbReference>
<keyword evidence="2 6" id="KW-0812">Transmembrane</keyword>
<name>A0AAN9A0G7_HALRR</name>
<dbReference type="Gene3D" id="1.20.1740.10">
    <property type="entry name" value="Amino acid/polyamine transporter I"/>
    <property type="match status" value="1"/>
</dbReference>
<protein>
    <recommendedName>
        <fullName evidence="7">Amino acid transporter transmembrane domain-containing protein</fullName>
    </recommendedName>
</protein>
<feature type="transmembrane region" description="Helical" evidence="6">
    <location>
        <begin position="69"/>
        <end position="88"/>
    </location>
</feature>
<dbReference type="EMBL" id="JAXCGZ010020837">
    <property type="protein sequence ID" value="KAK7065257.1"/>
    <property type="molecule type" value="Genomic_DNA"/>
</dbReference>
<evidence type="ECO:0000259" key="7">
    <source>
        <dbReference type="Pfam" id="PF01490"/>
    </source>
</evidence>
<feature type="transmembrane region" description="Helical" evidence="6">
    <location>
        <begin position="128"/>
        <end position="152"/>
    </location>
</feature>
<dbReference type="GO" id="GO:0015179">
    <property type="term" value="F:L-amino acid transmembrane transporter activity"/>
    <property type="evidence" value="ECO:0007669"/>
    <property type="project" value="TreeGrafter"/>
</dbReference>
<feature type="transmembrane region" description="Helical" evidence="6">
    <location>
        <begin position="41"/>
        <end position="63"/>
    </location>
</feature>
<gene>
    <name evidence="8" type="ORF">SK128_001565</name>
</gene>
<feature type="region of interest" description="Disordered" evidence="5">
    <location>
        <begin position="1"/>
        <end position="31"/>
    </location>
</feature>
<feature type="transmembrane region" description="Helical" evidence="6">
    <location>
        <begin position="407"/>
        <end position="431"/>
    </location>
</feature>
<feature type="transmembrane region" description="Helical" evidence="6">
    <location>
        <begin position="302"/>
        <end position="320"/>
    </location>
</feature>
<proteinExistence type="predicted"/>
<dbReference type="Pfam" id="PF01490">
    <property type="entry name" value="Aa_trans"/>
    <property type="match status" value="1"/>
</dbReference>
<dbReference type="PANTHER" id="PTHR22950:SF703">
    <property type="entry name" value="AMINO ACID TRANSPORTER TRANSMEMBRANE DOMAIN-CONTAINING PROTEIN"/>
    <property type="match status" value="1"/>
</dbReference>
<keyword evidence="3 6" id="KW-1133">Transmembrane helix</keyword>
<evidence type="ECO:0000256" key="4">
    <source>
        <dbReference type="ARBA" id="ARBA00023136"/>
    </source>
</evidence>
<dbReference type="FunFam" id="1.20.1740.10:FF:000052">
    <property type="entry name" value="Lysine histidine transporter-like 3"/>
    <property type="match status" value="1"/>
</dbReference>
<comment type="caution">
    <text evidence="8">The sequence shown here is derived from an EMBL/GenBank/DDBJ whole genome shotgun (WGS) entry which is preliminary data.</text>
</comment>
<evidence type="ECO:0000256" key="6">
    <source>
        <dbReference type="SAM" id="Phobius"/>
    </source>
</evidence>
<evidence type="ECO:0000256" key="3">
    <source>
        <dbReference type="ARBA" id="ARBA00022989"/>
    </source>
</evidence>
<organism evidence="8 9">
    <name type="scientific">Halocaridina rubra</name>
    <name type="common">Hawaiian red shrimp</name>
    <dbReference type="NCBI Taxonomy" id="373956"/>
    <lineage>
        <taxon>Eukaryota</taxon>
        <taxon>Metazoa</taxon>
        <taxon>Ecdysozoa</taxon>
        <taxon>Arthropoda</taxon>
        <taxon>Crustacea</taxon>
        <taxon>Multicrustacea</taxon>
        <taxon>Malacostraca</taxon>
        <taxon>Eumalacostraca</taxon>
        <taxon>Eucarida</taxon>
        <taxon>Decapoda</taxon>
        <taxon>Pleocyemata</taxon>
        <taxon>Caridea</taxon>
        <taxon>Atyoidea</taxon>
        <taxon>Atyidae</taxon>
        <taxon>Halocaridina</taxon>
    </lineage>
</organism>
<feature type="transmembrane region" description="Helical" evidence="6">
    <location>
        <begin position="367"/>
        <end position="386"/>
    </location>
</feature>
<feature type="compositionally biased region" description="Low complexity" evidence="5">
    <location>
        <begin position="8"/>
        <end position="22"/>
    </location>
</feature>
<evidence type="ECO:0000256" key="5">
    <source>
        <dbReference type="SAM" id="MobiDB-lite"/>
    </source>
</evidence>
<evidence type="ECO:0000313" key="8">
    <source>
        <dbReference type="EMBL" id="KAK7065257.1"/>
    </source>
</evidence>
<feature type="transmembrane region" description="Helical" evidence="6">
    <location>
        <begin position="158"/>
        <end position="177"/>
    </location>
</feature>
<accession>A0AAN9A0G7</accession>
<reference evidence="8 9" key="1">
    <citation type="submission" date="2023-11" db="EMBL/GenBank/DDBJ databases">
        <title>Halocaridina rubra genome assembly.</title>
        <authorList>
            <person name="Smith C."/>
        </authorList>
    </citation>
    <scope>NUCLEOTIDE SEQUENCE [LARGE SCALE GENOMIC DNA]</scope>
    <source>
        <strain evidence="8">EP-1</strain>
        <tissue evidence="8">Whole</tissue>
    </source>
</reference>
<keyword evidence="9" id="KW-1185">Reference proteome</keyword>
<feature type="transmembrane region" description="Helical" evidence="6">
    <location>
        <begin position="184"/>
        <end position="203"/>
    </location>
</feature>
<feature type="domain" description="Amino acid transporter transmembrane" evidence="7">
    <location>
        <begin position="46"/>
        <end position="423"/>
    </location>
</feature>
<sequence>MSQGKAHSPSISGSISNGSTKGSLGGDRSVAIGDDSRKKGLGLGLTSFFMVAQMAGAGFVALPRALADTGWLGIPMMLVFCVSVGFSGSRLGKCWIMLEERWPEYKKPVKQPYMEMAYKAMGIVGRRVALSAVLLNLYGSTTVFIILISEMINAMNDTLATCELVLIVGCGIIPLTWLGTPKDFWQTAIVAVVSTVVACATIIAEVIMERDEIIDPWYPNPTIVSFSLGFAAILFAFGGAAVFPTVQNDMKDRSQFVTSVIVAFIIILCLYLPLAVTGYVVIGNDVTSNIFLSVNMGPIVKIAISLQIVNLISSYIVSFNPVAQSLEENFNIPNKFGPKRVLLRSSMVLGQILICLTVPNFSKILNLIGGSLITLCTFVFPPIMYIKLMDMKGPWPHLEIPLWQRVYMVEIVIVGVIGGVFSTVSAFYAIVAPGSFTANCFMDFYGEGN</sequence>
<dbReference type="PANTHER" id="PTHR22950">
    <property type="entry name" value="AMINO ACID TRANSPORTER"/>
    <property type="match status" value="1"/>
</dbReference>